<feature type="region of interest" description="Disordered" evidence="2">
    <location>
        <begin position="729"/>
        <end position="783"/>
    </location>
</feature>
<dbReference type="PROSITE" id="PS01159">
    <property type="entry name" value="WW_DOMAIN_1"/>
    <property type="match status" value="1"/>
</dbReference>
<dbReference type="EMBL" id="JBJKFK010002791">
    <property type="protein sequence ID" value="KAL3310618.1"/>
    <property type="molecule type" value="Genomic_DNA"/>
</dbReference>
<dbReference type="PROSITE" id="PS50020">
    <property type="entry name" value="WW_DOMAIN_2"/>
    <property type="match status" value="3"/>
</dbReference>
<dbReference type="FunFam" id="2.20.70.10:FF:000049">
    <property type="entry name" value="Transcription elongation regulator 1-like"/>
    <property type="match status" value="1"/>
</dbReference>
<feature type="compositionally biased region" description="Low complexity" evidence="2">
    <location>
        <begin position="8"/>
        <end position="19"/>
    </location>
</feature>
<keyword evidence="1" id="KW-0677">Repeat</keyword>
<dbReference type="InterPro" id="IPR045148">
    <property type="entry name" value="TCRG1-like"/>
</dbReference>
<dbReference type="CDD" id="cd00201">
    <property type="entry name" value="WW"/>
    <property type="match status" value="2"/>
</dbReference>
<dbReference type="PANTHER" id="PTHR15377">
    <property type="entry name" value="TRANSCRIPTION ELONGATION REGULATOR 1"/>
    <property type="match status" value="1"/>
</dbReference>
<proteinExistence type="predicted"/>
<dbReference type="Pfam" id="PF00397">
    <property type="entry name" value="WW"/>
    <property type="match status" value="2"/>
</dbReference>
<dbReference type="Proteomes" id="UP001626550">
    <property type="component" value="Unassembled WGS sequence"/>
</dbReference>
<dbReference type="AlphaFoldDB" id="A0ABD2PU69"/>
<evidence type="ECO:0000259" key="3">
    <source>
        <dbReference type="PROSITE" id="PS50020"/>
    </source>
</evidence>
<organism evidence="5 6">
    <name type="scientific">Cichlidogyrus casuarinus</name>
    <dbReference type="NCBI Taxonomy" id="1844966"/>
    <lineage>
        <taxon>Eukaryota</taxon>
        <taxon>Metazoa</taxon>
        <taxon>Spiralia</taxon>
        <taxon>Lophotrochozoa</taxon>
        <taxon>Platyhelminthes</taxon>
        <taxon>Monogenea</taxon>
        <taxon>Monopisthocotylea</taxon>
        <taxon>Dactylogyridea</taxon>
        <taxon>Ancyrocephalidae</taxon>
        <taxon>Cichlidogyrus</taxon>
    </lineage>
</organism>
<dbReference type="Gene3D" id="2.20.70.10">
    <property type="match status" value="3"/>
</dbReference>
<dbReference type="InterPro" id="IPR057565">
    <property type="entry name" value="WW_TCRG1_3rd"/>
</dbReference>
<feature type="domain" description="FF" evidence="4">
    <location>
        <begin position="788"/>
        <end position="845"/>
    </location>
</feature>
<feature type="region of interest" description="Disordered" evidence="2">
    <location>
        <begin position="1"/>
        <end position="74"/>
    </location>
</feature>
<evidence type="ECO:0000256" key="1">
    <source>
        <dbReference type="ARBA" id="ARBA00022737"/>
    </source>
</evidence>
<feature type="compositionally biased region" description="Polar residues" evidence="2">
    <location>
        <begin position="506"/>
        <end position="517"/>
    </location>
</feature>
<feature type="domain" description="FF" evidence="4">
    <location>
        <begin position="601"/>
        <end position="657"/>
    </location>
</feature>
<dbReference type="SMART" id="SM00441">
    <property type="entry name" value="FF"/>
    <property type="match status" value="5"/>
</dbReference>
<dbReference type="InterPro" id="IPR036517">
    <property type="entry name" value="FF_domain_sf"/>
</dbReference>
<comment type="caution">
    <text evidence="5">The sequence shown here is derived from an EMBL/GenBank/DDBJ whole genome shotgun (WGS) entry which is preliminary data.</text>
</comment>
<dbReference type="PROSITE" id="PS51676">
    <property type="entry name" value="FF"/>
    <property type="match status" value="3"/>
</dbReference>
<dbReference type="InterPro" id="IPR001202">
    <property type="entry name" value="WW_dom"/>
</dbReference>
<feature type="domain" description="FF" evidence="4">
    <location>
        <begin position="667"/>
        <end position="724"/>
    </location>
</feature>
<sequence>MDTVGLEDNNNAFDAPNDFCGDIQPQESMDAIATEFKPAPRPLLRHPRPNFNPRRMMMRPPRMGHGPPFPPQMGDYPMRYPPRGPPPPFMRGRPPMPGYRQYPPQNFMPTQMEGDFNDPDSVNNFDAETDPNRPPPDLMSVHFSDEKNRPPFVDQPPPFAAPPPFDGNGFDPRAGYPPHGMPPHSGPYPMGMPPRNMPQMGMMPPQGGPYPPPGMQMGAYPPMRPPYGAPMMPGDPSIRPQVPMIDSNSTAPMVWVETKLPDGRAYYYNSNTRETTWNKPVNSPIVSQQEINVKGLPTVLAEVTARANSVVSAPAVPAEIQPPKPPEVAAWTEYKTPEGKPYYHNASSGETVWDKPKVLSDWDSFVSALKSGQMPQLSETPAAPAAPAPVPVQAVPPAPEPIKKQFSPVEPMQKVTPEPIQVKETEPTPEKPKPEPKKPVTDPSKPVSSTPVEGTPWCVVWTGDRRVFFFNASQRLSVWEVPEDLRNRDDVKKLTTKFPLDEDDQSPQVSKHNNPAVQEQEEPIAKKQKMTYESERSPLKMDEDSKTPTEMNGIKDEEPQPTELKVEEQKSNGVKPVTSIPPGNLEKTKEAFEKAKEEKEKMSPEEREQKFREMLMDKEVNGFSIWEKELHKIVFDPRYLLLSTMERRQVFEDFVKEQAEKERKEKKALSRKQKDDFQELLVSAELTGKSSFTDFCDKFGKDERFKAVEKYRERETYFYDFVDEIRKKEKEEETREKSKKEKDRKEKDKDKDRKEREEASLRERAKEVKQALSSSLREREKERNNCLRAEAERNFKEMLLELVKEAAVTWSEAKKLLRNDSRWEEISDNIDKEKRREIYEAHQTELLAKHKEAFRKLLEENRDQISFLVPWKTTRKLIKGDSRYDRLANVEAPEDEFRKWADEIGNEHKKDFLELLKETSYINAKTRKRVAQDRELMNEIKDQLRDDSRFQALDPWPEKRTRWLKEYIDKIAA</sequence>
<evidence type="ECO:0000313" key="5">
    <source>
        <dbReference type="EMBL" id="KAL3310618.1"/>
    </source>
</evidence>
<feature type="domain" description="WW" evidence="3">
    <location>
        <begin position="325"/>
        <end position="358"/>
    </location>
</feature>
<evidence type="ECO:0000313" key="6">
    <source>
        <dbReference type="Proteomes" id="UP001626550"/>
    </source>
</evidence>
<feature type="compositionally biased region" description="Pro residues" evidence="2">
    <location>
        <begin position="384"/>
        <end position="400"/>
    </location>
</feature>
<protein>
    <submittedName>
        <fullName evidence="5">Transcription elongation regulator</fullName>
    </submittedName>
</protein>
<evidence type="ECO:0000259" key="4">
    <source>
        <dbReference type="PROSITE" id="PS51676"/>
    </source>
</evidence>
<feature type="domain" description="WW" evidence="3">
    <location>
        <begin position="455"/>
        <end position="484"/>
    </location>
</feature>
<accession>A0ABD2PU69</accession>
<feature type="region of interest" description="Disordered" evidence="2">
    <location>
        <begin position="496"/>
        <end position="608"/>
    </location>
</feature>
<dbReference type="Pfam" id="PF23517">
    <property type="entry name" value="WW_TCERG1"/>
    <property type="match status" value="1"/>
</dbReference>
<feature type="compositionally biased region" description="Basic and acidic residues" evidence="2">
    <location>
        <begin position="729"/>
        <end position="769"/>
    </location>
</feature>
<feature type="compositionally biased region" description="Basic and acidic residues" evidence="2">
    <location>
        <begin position="421"/>
        <end position="440"/>
    </location>
</feature>
<dbReference type="PANTHER" id="PTHR15377:SF3">
    <property type="entry name" value="WW DOMAIN-CONTAINING PROTEIN"/>
    <property type="match status" value="1"/>
</dbReference>
<dbReference type="Gene3D" id="1.10.10.440">
    <property type="entry name" value="FF domain"/>
    <property type="match status" value="5"/>
</dbReference>
<evidence type="ECO:0000256" key="2">
    <source>
        <dbReference type="SAM" id="MobiDB-lite"/>
    </source>
</evidence>
<feature type="domain" description="WW" evidence="3">
    <location>
        <begin position="249"/>
        <end position="282"/>
    </location>
</feature>
<dbReference type="SUPFAM" id="SSF51045">
    <property type="entry name" value="WW domain"/>
    <property type="match status" value="3"/>
</dbReference>
<keyword evidence="6" id="KW-1185">Reference proteome</keyword>
<feature type="compositionally biased region" description="Basic and acidic residues" evidence="2">
    <location>
        <begin position="530"/>
        <end position="570"/>
    </location>
</feature>
<feature type="compositionally biased region" description="Low complexity" evidence="2">
    <location>
        <begin position="49"/>
        <end position="66"/>
    </location>
</feature>
<dbReference type="Pfam" id="PF01846">
    <property type="entry name" value="FF"/>
    <property type="match status" value="4"/>
</dbReference>
<name>A0ABD2PU69_9PLAT</name>
<gene>
    <name evidence="5" type="primary">TCERG1</name>
    <name evidence="5" type="ORF">Ciccas_010812</name>
</gene>
<feature type="region of interest" description="Disordered" evidence="2">
    <location>
        <begin position="113"/>
        <end position="139"/>
    </location>
</feature>
<feature type="region of interest" description="Disordered" evidence="2">
    <location>
        <begin position="376"/>
        <end position="456"/>
    </location>
</feature>
<dbReference type="SMART" id="SM00456">
    <property type="entry name" value="WW"/>
    <property type="match status" value="3"/>
</dbReference>
<dbReference type="InterPro" id="IPR002713">
    <property type="entry name" value="FF_domain"/>
</dbReference>
<reference evidence="5 6" key="1">
    <citation type="submission" date="2024-11" db="EMBL/GenBank/DDBJ databases">
        <title>Adaptive evolution of stress response genes in parasites aligns with host niche diversity.</title>
        <authorList>
            <person name="Hahn C."/>
            <person name="Resl P."/>
        </authorList>
    </citation>
    <scope>NUCLEOTIDE SEQUENCE [LARGE SCALE GENOMIC DNA]</scope>
    <source>
        <strain evidence="5">EGGRZ-B1_66</strain>
        <tissue evidence="5">Body</tissue>
    </source>
</reference>
<feature type="compositionally biased region" description="Basic and acidic residues" evidence="2">
    <location>
        <begin position="586"/>
        <end position="608"/>
    </location>
</feature>
<dbReference type="InterPro" id="IPR036020">
    <property type="entry name" value="WW_dom_sf"/>
</dbReference>
<dbReference type="SUPFAM" id="SSF81698">
    <property type="entry name" value="FF domain"/>
    <property type="match status" value="4"/>
</dbReference>